<reference evidence="1" key="1">
    <citation type="submission" date="2021-10" db="EMBL/GenBank/DDBJ databases">
        <title>Melipona bicolor Genome sequencing and assembly.</title>
        <authorList>
            <person name="Araujo N.S."/>
            <person name="Arias M.C."/>
        </authorList>
    </citation>
    <scope>NUCLEOTIDE SEQUENCE</scope>
    <source>
        <strain evidence="1">USP_2M_L1-L4_2017</strain>
        <tissue evidence="1">Whole body</tissue>
    </source>
</reference>
<gene>
    <name evidence="1" type="ORF">K0M31_011377</name>
</gene>
<evidence type="ECO:0000313" key="1">
    <source>
        <dbReference type="EMBL" id="KAK1133577.1"/>
    </source>
</evidence>
<proteinExistence type="predicted"/>
<dbReference type="Proteomes" id="UP001177670">
    <property type="component" value="Unassembled WGS sequence"/>
</dbReference>
<name>A0AA40G9L9_9HYME</name>
<keyword evidence="2" id="KW-1185">Reference proteome</keyword>
<accession>A0AA40G9L9</accession>
<organism evidence="1 2">
    <name type="scientific">Melipona bicolor</name>
    <dbReference type="NCBI Taxonomy" id="60889"/>
    <lineage>
        <taxon>Eukaryota</taxon>
        <taxon>Metazoa</taxon>
        <taxon>Ecdysozoa</taxon>
        <taxon>Arthropoda</taxon>
        <taxon>Hexapoda</taxon>
        <taxon>Insecta</taxon>
        <taxon>Pterygota</taxon>
        <taxon>Neoptera</taxon>
        <taxon>Endopterygota</taxon>
        <taxon>Hymenoptera</taxon>
        <taxon>Apocrita</taxon>
        <taxon>Aculeata</taxon>
        <taxon>Apoidea</taxon>
        <taxon>Anthophila</taxon>
        <taxon>Apidae</taxon>
        <taxon>Melipona</taxon>
    </lineage>
</organism>
<evidence type="ECO:0000313" key="2">
    <source>
        <dbReference type="Proteomes" id="UP001177670"/>
    </source>
</evidence>
<protein>
    <submittedName>
        <fullName evidence="1">Uncharacterized protein</fullName>
    </submittedName>
</protein>
<comment type="caution">
    <text evidence="1">The sequence shown here is derived from an EMBL/GenBank/DDBJ whole genome shotgun (WGS) entry which is preliminary data.</text>
</comment>
<dbReference type="EMBL" id="JAHYIQ010000003">
    <property type="protein sequence ID" value="KAK1133577.1"/>
    <property type="molecule type" value="Genomic_DNA"/>
</dbReference>
<dbReference type="AlphaFoldDB" id="A0AA40G9L9"/>
<sequence length="203" mass="22726">MACPESRPEWMELAGGGAVCYAPSRLGKLVLRITGFPRVTQQCHQSQQQEDSHHRETRHLYLGFHHPWDRDLWKRPPCSRDGRGEELPPHSNRTAVSPEGIKSTCLTIKAVVPNRLPRPAAIFTIIAHVFPSKSGIQQPREPQRDSIKYLESPTAEPIENSQIDLLAIFCGEDGIGRDRADICLKFICALVTRSSLAEVVSLE</sequence>